<protein>
    <submittedName>
        <fullName evidence="2">Uncharacterized protein</fullName>
    </submittedName>
</protein>
<feature type="region of interest" description="Disordered" evidence="1">
    <location>
        <begin position="1"/>
        <end position="47"/>
    </location>
</feature>
<proteinExistence type="predicted"/>
<accession>A0A7R8W269</accession>
<feature type="region of interest" description="Disordered" evidence="1">
    <location>
        <begin position="65"/>
        <end position="85"/>
    </location>
</feature>
<organism evidence="2">
    <name type="scientific">Cyprideis torosa</name>
    <dbReference type="NCBI Taxonomy" id="163714"/>
    <lineage>
        <taxon>Eukaryota</taxon>
        <taxon>Metazoa</taxon>
        <taxon>Ecdysozoa</taxon>
        <taxon>Arthropoda</taxon>
        <taxon>Crustacea</taxon>
        <taxon>Oligostraca</taxon>
        <taxon>Ostracoda</taxon>
        <taxon>Podocopa</taxon>
        <taxon>Podocopida</taxon>
        <taxon>Cytherocopina</taxon>
        <taxon>Cytheroidea</taxon>
        <taxon>Cytherideidae</taxon>
        <taxon>Cyprideis</taxon>
    </lineage>
</organism>
<reference evidence="2" key="1">
    <citation type="submission" date="2020-11" db="EMBL/GenBank/DDBJ databases">
        <authorList>
            <person name="Tran Van P."/>
        </authorList>
    </citation>
    <scope>NUCLEOTIDE SEQUENCE</scope>
</reference>
<feature type="compositionally biased region" description="Low complexity" evidence="1">
    <location>
        <begin position="65"/>
        <end position="76"/>
    </location>
</feature>
<evidence type="ECO:0000256" key="1">
    <source>
        <dbReference type="SAM" id="MobiDB-lite"/>
    </source>
</evidence>
<name>A0A7R8W269_9CRUS</name>
<evidence type="ECO:0000313" key="2">
    <source>
        <dbReference type="EMBL" id="CAD7223419.1"/>
    </source>
</evidence>
<feature type="compositionally biased region" description="Basic and acidic residues" evidence="1">
    <location>
        <begin position="26"/>
        <end position="36"/>
    </location>
</feature>
<sequence length="85" mass="9494">MYTTSPHIFFALPHSEPRNPITDTTTQRRDLPRDKQPLTSLSQTPNHIRASVSSCQDFSCILSSSSPHFHGSPSMSLSHRNPSTM</sequence>
<feature type="compositionally biased region" description="Polar residues" evidence="1">
    <location>
        <begin position="37"/>
        <end position="47"/>
    </location>
</feature>
<dbReference type="AlphaFoldDB" id="A0A7R8W269"/>
<dbReference type="EMBL" id="OB660197">
    <property type="protein sequence ID" value="CAD7223419.1"/>
    <property type="molecule type" value="Genomic_DNA"/>
</dbReference>
<gene>
    <name evidence="2" type="ORF">CTOB1V02_LOCUS1404</name>
</gene>